<accession>M2RD44</accession>
<keyword evidence="1" id="KW-0479">Metal-binding</keyword>
<dbReference type="Gene3D" id="6.10.140.2220">
    <property type="match status" value="1"/>
</dbReference>
<dbReference type="STRING" id="914234.M2RD44"/>
<evidence type="ECO:0000256" key="4">
    <source>
        <dbReference type="PROSITE-ProRule" id="PRU00134"/>
    </source>
</evidence>
<reference evidence="6 7" key="1">
    <citation type="journal article" date="2012" name="Proc. Natl. Acad. Sci. U.S.A.">
        <title>Comparative genomics of Ceriporiopsis subvermispora and Phanerochaete chrysosporium provide insight into selective ligninolysis.</title>
        <authorList>
            <person name="Fernandez-Fueyo E."/>
            <person name="Ruiz-Duenas F.J."/>
            <person name="Ferreira P."/>
            <person name="Floudas D."/>
            <person name="Hibbett D.S."/>
            <person name="Canessa P."/>
            <person name="Larrondo L.F."/>
            <person name="James T.Y."/>
            <person name="Seelenfreund D."/>
            <person name="Lobos S."/>
            <person name="Polanco R."/>
            <person name="Tello M."/>
            <person name="Honda Y."/>
            <person name="Watanabe T."/>
            <person name="Watanabe T."/>
            <person name="Ryu J.S."/>
            <person name="Kubicek C.P."/>
            <person name="Schmoll M."/>
            <person name="Gaskell J."/>
            <person name="Hammel K.E."/>
            <person name="St John F.J."/>
            <person name="Vanden Wymelenberg A."/>
            <person name="Sabat G."/>
            <person name="Splinter BonDurant S."/>
            <person name="Syed K."/>
            <person name="Yadav J.S."/>
            <person name="Doddapaneni H."/>
            <person name="Subramanian V."/>
            <person name="Lavin J.L."/>
            <person name="Oguiza J.A."/>
            <person name="Perez G."/>
            <person name="Pisabarro A.G."/>
            <person name="Ramirez L."/>
            <person name="Santoyo F."/>
            <person name="Master E."/>
            <person name="Coutinho P.M."/>
            <person name="Henrissat B."/>
            <person name="Lombard V."/>
            <person name="Magnuson J.K."/>
            <person name="Kuees U."/>
            <person name="Hori C."/>
            <person name="Igarashi K."/>
            <person name="Samejima M."/>
            <person name="Held B.W."/>
            <person name="Barry K.W."/>
            <person name="LaButti K.M."/>
            <person name="Lapidus A."/>
            <person name="Lindquist E.A."/>
            <person name="Lucas S.M."/>
            <person name="Riley R."/>
            <person name="Salamov A.A."/>
            <person name="Hoffmeister D."/>
            <person name="Schwenk D."/>
            <person name="Hadar Y."/>
            <person name="Yarden O."/>
            <person name="de Vries R.P."/>
            <person name="Wiebenga A."/>
            <person name="Stenlid J."/>
            <person name="Eastwood D."/>
            <person name="Grigoriev I.V."/>
            <person name="Berka R.M."/>
            <person name="Blanchette R.A."/>
            <person name="Kersten P."/>
            <person name="Martinez A.T."/>
            <person name="Vicuna R."/>
            <person name="Cullen D."/>
        </authorList>
    </citation>
    <scope>NUCLEOTIDE SEQUENCE [LARGE SCALE GENOMIC DNA]</scope>
    <source>
        <strain evidence="6 7">B</strain>
    </source>
</reference>
<dbReference type="Pfam" id="PF01753">
    <property type="entry name" value="zf-MYND"/>
    <property type="match status" value="1"/>
</dbReference>
<dbReference type="InterPro" id="IPR002893">
    <property type="entry name" value="Znf_MYND"/>
</dbReference>
<dbReference type="HOGENOM" id="CLU_038729_0_0_1"/>
<evidence type="ECO:0000256" key="2">
    <source>
        <dbReference type="ARBA" id="ARBA00022771"/>
    </source>
</evidence>
<dbReference type="AlphaFoldDB" id="M2RD44"/>
<dbReference type="Proteomes" id="UP000016930">
    <property type="component" value="Unassembled WGS sequence"/>
</dbReference>
<keyword evidence="3" id="KW-0862">Zinc</keyword>
<dbReference type="GO" id="GO:0008270">
    <property type="term" value="F:zinc ion binding"/>
    <property type="evidence" value="ECO:0007669"/>
    <property type="project" value="UniProtKB-KW"/>
</dbReference>
<sequence>MARLTRNELLSALASMGVEIPSHTKLGDDALDKRLRQALGCAESLSRVLPDTPFDPLTLPQWLSRNGSVYEATRRGNMQEAIMNTAAEMRGQQSPFAELYKNVFVDLRQTLLGISQMWDNGVHWCVIQDHVADESAINLRIFGVYEVNSKTPAFVVLYQHATRENPMPALQWLQARASRDQRIQKINATVFEQKLLLKLLAINAKVMSSDLAPSKESDETGFKASFLLPLGPLDYEDLGKLNSDTGCVLCGSKTASRCSQCQSVSYCGQECQRADWPSHKQTCRSLKGGTWRTLRFHNIPPAMEGMFYTSVNRFNLHQAATDRIRKPDNSTPPPNLHGEKVFLVKLQLGVGGPAGSNLMIYDRQRSCEVYFMRETDPRLFLEFKAEVEGPRRKYGGIKMYRWAKRISDWELSVCLDREPLNEIKW</sequence>
<dbReference type="PANTHER" id="PTHR10237:SF14">
    <property type="entry name" value="MYND-TYPE DOMAIN-CONTAINING PROTEIN"/>
    <property type="match status" value="1"/>
</dbReference>
<evidence type="ECO:0000259" key="5">
    <source>
        <dbReference type="PROSITE" id="PS50865"/>
    </source>
</evidence>
<gene>
    <name evidence="6" type="ORF">CERSUDRAFT_50971</name>
</gene>
<feature type="domain" description="MYND-type" evidence="5">
    <location>
        <begin position="247"/>
        <end position="283"/>
    </location>
</feature>
<proteinExistence type="predicted"/>
<dbReference type="PANTHER" id="PTHR10237">
    <property type="entry name" value="DEFORMED EPIDERMAL AUTOREGULATORY FACTOR 1 HOMOLOG SUPPRESSIN"/>
    <property type="match status" value="1"/>
</dbReference>
<organism evidence="6 7">
    <name type="scientific">Ceriporiopsis subvermispora (strain B)</name>
    <name type="common">White-rot fungus</name>
    <name type="synonym">Gelatoporia subvermispora</name>
    <dbReference type="NCBI Taxonomy" id="914234"/>
    <lineage>
        <taxon>Eukaryota</taxon>
        <taxon>Fungi</taxon>
        <taxon>Dikarya</taxon>
        <taxon>Basidiomycota</taxon>
        <taxon>Agaricomycotina</taxon>
        <taxon>Agaricomycetes</taxon>
        <taxon>Polyporales</taxon>
        <taxon>Gelatoporiaceae</taxon>
        <taxon>Gelatoporia</taxon>
    </lineage>
</organism>
<dbReference type="InterPro" id="IPR024119">
    <property type="entry name" value="TF_DEAF-1"/>
</dbReference>
<dbReference type="OrthoDB" id="341421at2759"/>
<dbReference type="SUPFAM" id="SSF144232">
    <property type="entry name" value="HIT/MYND zinc finger-like"/>
    <property type="match status" value="1"/>
</dbReference>
<evidence type="ECO:0000313" key="7">
    <source>
        <dbReference type="Proteomes" id="UP000016930"/>
    </source>
</evidence>
<evidence type="ECO:0000256" key="3">
    <source>
        <dbReference type="ARBA" id="ARBA00022833"/>
    </source>
</evidence>
<dbReference type="EMBL" id="KB445797">
    <property type="protein sequence ID" value="EMD36741.1"/>
    <property type="molecule type" value="Genomic_DNA"/>
</dbReference>
<keyword evidence="7" id="KW-1185">Reference proteome</keyword>
<protein>
    <recommendedName>
        <fullName evidence="5">MYND-type domain-containing protein</fullName>
    </recommendedName>
</protein>
<evidence type="ECO:0000256" key="1">
    <source>
        <dbReference type="ARBA" id="ARBA00022723"/>
    </source>
</evidence>
<keyword evidence="2 4" id="KW-0863">Zinc-finger</keyword>
<dbReference type="PROSITE" id="PS01360">
    <property type="entry name" value="ZF_MYND_1"/>
    <property type="match status" value="1"/>
</dbReference>
<name>M2RD44_CERS8</name>
<dbReference type="PROSITE" id="PS50865">
    <property type="entry name" value="ZF_MYND_2"/>
    <property type="match status" value="1"/>
</dbReference>
<evidence type="ECO:0000313" key="6">
    <source>
        <dbReference type="EMBL" id="EMD36741.1"/>
    </source>
</evidence>
<dbReference type="GO" id="GO:0000981">
    <property type="term" value="F:DNA-binding transcription factor activity, RNA polymerase II-specific"/>
    <property type="evidence" value="ECO:0007669"/>
    <property type="project" value="TreeGrafter"/>
</dbReference>
<dbReference type="GO" id="GO:0005634">
    <property type="term" value="C:nucleus"/>
    <property type="evidence" value="ECO:0007669"/>
    <property type="project" value="TreeGrafter"/>
</dbReference>